<evidence type="ECO:0000256" key="1">
    <source>
        <dbReference type="SAM" id="Phobius"/>
    </source>
</evidence>
<keyword evidence="1" id="KW-1133">Transmembrane helix</keyword>
<evidence type="ECO:0000313" key="2">
    <source>
        <dbReference type="EMBL" id="MFC7442016.1"/>
    </source>
</evidence>
<sequence>MFEWKGKTVWILLTLAIISLTVFLVAPYLLFDPTKSRVKIDPSSGLHFPLLLVHIFSAAISLVIGPFQFSNTLRAKHRNFIECWGVSISDRSLLVG</sequence>
<evidence type="ECO:0000313" key="3">
    <source>
        <dbReference type="Proteomes" id="UP001596500"/>
    </source>
</evidence>
<dbReference type="RefSeq" id="WP_379865650.1">
    <property type="nucleotide sequence ID" value="NZ_JBHTBW010000044.1"/>
</dbReference>
<accession>A0ABW2RLX5</accession>
<proteinExistence type="predicted"/>
<keyword evidence="1" id="KW-0472">Membrane</keyword>
<feature type="transmembrane region" description="Helical" evidence="1">
    <location>
        <begin position="51"/>
        <end position="69"/>
    </location>
</feature>
<keyword evidence="1" id="KW-0812">Transmembrane</keyword>
<feature type="transmembrane region" description="Helical" evidence="1">
    <location>
        <begin position="9"/>
        <end position="31"/>
    </location>
</feature>
<dbReference type="Proteomes" id="UP001596500">
    <property type="component" value="Unassembled WGS sequence"/>
</dbReference>
<reference evidence="3" key="1">
    <citation type="journal article" date="2019" name="Int. J. Syst. Evol. Microbiol.">
        <title>The Global Catalogue of Microorganisms (GCM) 10K type strain sequencing project: providing services to taxonomists for standard genome sequencing and annotation.</title>
        <authorList>
            <consortium name="The Broad Institute Genomics Platform"/>
            <consortium name="The Broad Institute Genome Sequencing Center for Infectious Disease"/>
            <person name="Wu L."/>
            <person name="Ma J."/>
        </authorList>
    </citation>
    <scope>NUCLEOTIDE SEQUENCE [LARGE SCALE GENOMIC DNA]</scope>
    <source>
        <strain evidence="3">CGMCC 1.12942</strain>
    </source>
</reference>
<protein>
    <recommendedName>
        <fullName evidence="4">DUF2306 domain-containing protein</fullName>
    </recommendedName>
</protein>
<keyword evidence="3" id="KW-1185">Reference proteome</keyword>
<dbReference type="EMBL" id="JBHTBW010000044">
    <property type="protein sequence ID" value="MFC7442016.1"/>
    <property type="molecule type" value="Genomic_DNA"/>
</dbReference>
<organism evidence="2 3">
    <name type="scientific">Laceyella putida</name>
    <dbReference type="NCBI Taxonomy" id="110101"/>
    <lineage>
        <taxon>Bacteria</taxon>
        <taxon>Bacillati</taxon>
        <taxon>Bacillota</taxon>
        <taxon>Bacilli</taxon>
        <taxon>Bacillales</taxon>
        <taxon>Thermoactinomycetaceae</taxon>
        <taxon>Laceyella</taxon>
    </lineage>
</organism>
<gene>
    <name evidence="2" type="ORF">ACFQNG_13025</name>
</gene>
<comment type="caution">
    <text evidence="2">The sequence shown here is derived from an EMBL/GenBank/DDBJ whole genome shotgun (WGS) entry which is preliminary data.</text>
</comment>
<evidence type="ECO:0008006" key="4">
    <source>
        <dbReference type="Google" id="ProtNLM"/>
    </source>
</evidence>
<name>A0ABW2RLX5_9BACL</name>